<dbReference type="EMBL" id="CRVC01000024">
    <property type="protein sequence ID" value="COR81089.1"/>
    <property type="molecule type" value="Genomic_DNA"/>
</dbReference>
<dbReference type="Proteomes" id="UP000046095">
    <property type="component" value="Unassembled WGS sequence"/>
</dbReference>
<evidence type="ECO:0000313" key="3">
    <source>
        <dbReference type="Proteomes" id="UP000046095"/>
    </source>
</evidence>
<proteinExistence type="predicted"/>
<evidence type="ECO:0000313" key="2">
    <source>
        <dbReference type="EMBL" id="VNG99957.1"/>
    </source>
</evidence>
<sequence>MIRCKKEIRSLYMAEQDLAMQVLQQVVKLPVVKVVRSKF</sequence>
<reference evidence="2 4" key="2">
    <citation type="submission" date="2019-04" db="EMBL/GenBank/DDBJ databases">
        <authorList>
            <consortium name="Pathogen Informatics"/>
        </authorList>
    </citation>
    <scope>NUCLEOTIDE SEQUENCE [LARGE SCALE GENOMIC DNA]</scope>
    <source>
        <strain evidence="2 4">GPSC211</strain>
    </source>
</reference>
<accession>A0A0T8EPQ9</accession>
<dbReference type="Proteomes" id="UP000310818">
    <property type="component" value="Unassembled WGS sequence"/>
</dbReference>
<evidence type="ECO:0000313" key="1">
    <source>
        <dbReference type="EMBL" id="COR81089.1"/>
    </source>
</evidence>
<protein>
    <submittedName>
        <fullName evidence="1">Uncharacterized protein</fullName>
    </submittedName>
</protein>
<dbReference type="AlphaFoldDB" id="A0A0T8EPQ9"/>
<dbReference type="EMBL" id="CAASRX010000006">
    <property type="protein sequence ID" value="VNG99957.1"/>
    <property type="molecule type" value="Genomic_DNA"/>
</dbReference>
<dbReference type="PATRIC" id="fig|1313.5272.peg.1750"/>
<evidence type="ECO:0000313" key="4">
    <source>
        <dbReference type="Proteomes" id="UP000310818"/>
    </source>
</evidence>
<organism evidence="1 3">
    <name type="scientific">Streptococcus pneumoniae</name>
    <dbReference type="NCBI Taxonomy" id="1313"/>
    <lineage>
        <taxon>Bacteria</taxon>
        <taxon>Bacillati</taxon>
        <taxon>Bacillota</taxon>
        <taxon>Bacilli</taxon>
        <taxon>Lactobacillales</taxon>
        <taxon>Streptococcaceae</taxon>
        <taxon>Streptococcus</taxon>
    </lineage>
</organism>
<gene>
    <name evidence="1" type="ORF">ERS021218_01711</name>
    <name evidence="2" type="ORF">SAMEA3353485_00750</name>
</gene>
<reference evidence="1 3" key="1">
    <citation type="submission" date="2015-03" db="EMBL/GenBank/DDBJ databases">
        <authorList>
            <person name="Murphy D."/>
        </authorList>
    </citation>
    <scope>NUCLEOTIDE SEQUENCE [LARGE SCALE GENOMIC DNA]</scope>
    <source>
        <strain evidence="1 3">SMRU1708</strain>
    </source>
</reference>
<name>A0A0T8EPQ9_STREE</name>